<accession>A0A7J6KPR8</accession>
<gene>
    <name evidence="2" type="ORF">FOZ61_002442</name>
</gene>
<evidence type="ECO:0000313" key="3">
    <source>
        <dbReference type="Proteomes" id="UP000570595"/>
    </source>
</evidence>
<evidence type="ECO:0000256" key="1">
    <source>
        <dbReference type="SAM" id="MobiDB-lite"/>
    </source>
</evidence>
<dbReference type="Proteomes" id="UP000570595">
    <property type="component" value="Unassembled WGS sequence"/>
</dbReference>
<sequence>DFCVADRTTFPGLLPPGQITTESFSFTNKGVWYLAGYSSDDGIRTLWRIECNSWVYVAQIDLSNIEASGDNMYVFGISEGAVVVLNPKNSDSFVTIAPADPLKEYTGVAFDSVSHILYVTEKATGDIARFTTQNQGWKQLESLSGSGVLVEPTILRYTLGKLYVRINGGIAYATMDGSVNPQWSSISLDIQGDQSFTAAPDGFLYYRKSTDSVYRLPLENPVGPGELYAGGCGCGLAPNQVCTSGNGNLVNYKPTGGIVMQDYFEGPDFRFLNWCGDHCATTTSGPVTSTTTTSGPVTSTTTTSSGPVTSTTTTGGPVTSTTTTGGPVTSTTTTSSGQCSGDFCVADRTTFPDLLPPGQITTESFSFTNNGLWYLAGYSSDDGIRKLWRIECNRWTTIAEKDISKIEASGDNKYVFAVSEGAVLVFDPANYNSYVTIAPADPAKEYTGIAFDDKSMILYVSEKAAGYIARFTGEGRDWYPLETMRYTKLEGPGTLSFALGKLYVKEAINDAIAFAPMTGSAHVQWGYFGLPSIEGDDGFTAAPDGFLYYRRDVDSVYRVPLEDLFGTGELYAGGCGCGLAPNQVCSSGNGNLVNYKPTGGIVMQDYFEGPDFRFLNWCGDHCATTTSGPVT</sequence>
<dbReference type="AlphaFoldDB" id="A0A7J6KPR8"/>
<feature type="non-terminal residue" evidence="2">
    <location>
        <position position="631"/>
    </location>
</feature>
<dbReference type="OrthoDB" id="440945at2759"/>
<feature type="non-terminal residue" evidence="2">
    <location>
        <position position="1"/>
    </location>
</feature>
<reference evidence="2 3" key="1">
    <citation type="submission" date="2020-04" db="EMBL/GenBank/DDBJ databases">
        <title>Perkinsus olseni comparative genomics.</title>
        <authorList>
            <person name="Bogema D.R."/>
        </authorList>
    </citation>
    <scope>NUCLEOTIDE SEQUENCE [LARGE SCALE GENOMIC DNA]</scope>
    <source>
        <strain evidence="2">ATCC PRA-179</strain>
    </source>
</reference>
<evidence type="ECO:0000313" key="2">
    <source>
        <dbReference type="EMBL" id="KAF4648599.1"/>
    </source>
</evidence>
<dbReference type="InterPro" id="IPR011044">
    <property type="entry name" value="Quino_amine_DH_bsu"/>
</dbReference>
<dbReference type="InterPro" id="IPR011042">
    <property type="entry name" value="6-blade_b-propeller_TolB-like"/>
</dbReference>
<organism evidence="2 3">
    <name type="scientific">Perkinsus olseni</name>
    <name type="common">Perkinsus atlanticus</name>
    <dbReference type="NCBI Taxonomy" id="32597"/>
    <lineage>
        <taxon>Eukaryota</taxon>
        <taxon>Sar</taxon>
        <taxon>Alveolata</taxon>
        <taxon>Perkinsozoa</taxon>
        <taxon>Perkinsea</taxon>
        <taxon>Perkinsida</taxon>
        <taxon>Perkinsidae</taxon>
        <taxon>Perkinsus</taxon>
    </lineage>
</organism>
<comment type="caution">
    <text evidence="2">The sequence shown here is derived from an EMBL/GenBank/DDBJ whole genome shotgun (WGS) entry which is preliminary data.</text>
</comment>
<dbReference type="Gene3D" id="2.120.10.30">
    <property type="entry name" value="TolB, C-terminal domain"/>
    <property type="match status" value="1"/>
</dbReference>
<name>A0A7J6KPR8_PEROL</name>
<dbReference type="SUPFAM" id="SSF50969">
    <property type="entry name" value="YVTN repeat-like/Quinoprotein amine dehydrogenase"/>
    <property type="match status" value="1"/>
</dbReference>
<dbReference type="EMBL" id="JABAHT010001684">
    <property type="protein sequence ID" value="KAF4648599.1"/>
    <property type="molecule type" value="Genomic_DNA"/>
</dbReference>
<protein>
    <submittedName>
        <fullName evidence="2">Uncharacterized protein</fullName>
    </submittedName>
</protein>
<dbReference type="SUPFAM" id="SSF101898">
    <property type="entry name" value="NHL repeat"/>
    <property type="match status" value="1"/>
</dbReference>
<feature type="region of interest" description="Disordered" evidence="1">
    <location>
        <begin position="284"/>
        <end position="334"/>
    </location>
</feature>
<proteinExistence type="predicted"/>